<reference evidence="1 2" key="1">
    <citation type="journal article" date="2019" name="Front. Microbiol.">
        <title>Ammonia Oxidation by the Arctic Terrestrial Thaumarchaeote Candidatus Nitrosocosmicus arcticus Is Stimulated by Increasing Temperatures.</title>
        <authorList>
            <person name="Alves R.J.E."/>
            <person name="Kerou M."/>
            <person name="Zappe A."/>
            <person name="Bittner R."/>
            <person name="Abby S.S."/>
            <person name="Schmidt H.A."/>
            <person name="Pfeifer K."/>
            <person name="Schleper C."/>
        </authorList>
    </citation>
    <scope>NUCLEOTIDE SEQUENCE [LARGE SCALE GENOMIC DNA]</scope>
    <source>
        <strain evidence="1 2">Kfb</strain>
    </source>
</reference>
<accession>A0A557SUN1</accession>
<dbReference type="Proteomes" id="UP000315289">
    <property type="component" value="Unassembled WGS sequence"/>
</dbReference>
<evidence type="ECO:0000313" key="2">
    <source>
        <dbReference type="Proteomes" id="UP000315289"/>
    </source>
</evidence>
<protein>
    <submittedName>
        <fullName evidence="1">Uncharacterized protein</fullName>
    </submittedName>
</protein>
<comment type="caution">
    <text evidence="1">The sequence shown here is derived from an EMBL/GenBank/DDBJ whole genome shotgun (WGS) entry which is preliminary data.</text>
</comment>
<keyword evidence="2" id="KW-1185">Reference proteome</keyword>
<dbReference type="AlphaFoldDB" id="A0A557SUN1"/>
<sequence length="42" mass="4979">MIGIHFLSITFLLRLFIQHTKGSHDKLRVTGNKRKCHLIYNK</sequence>
<name>A0A557SUN1_9ARCH</name>
<gene>
    <name evidence="1" type="ORF">NARC_80034</name>
</gene>
<evidence type="ECO:0000313" key="1">
    <source>
        <dbReference type="EMBL" id="TVP40308.1"/>
    </source>
</evidence>
<proteinExistence type="predicted"/>
<organism evidence="1 2">
    <name type="scientific">Candidatus Nitrosocosmicus arcticus</name>
    <dbReference type="NCBI Taxonomy" id="2035267"/>
    <lineage>
        <taxon>Archaea</taxon>
        <taxon>Nitrososphaerota</taxon>
        <taxon>Nitrososphaeria</taxon>
        <taxon>Nitrososphaerales</taxon>
        <taxon>Nitrososphaeraceae</taxon>
        <taxon>Candidatus Nitrosocosmicus</taxon>
    </lineage>
</organism>
<dbReference type="EMBL" id="VOAH01000008">
    <property type="protein sequence ID" value="TVP40308.1"/>
    <property type="molecule type" value="Genomic_DNA"/>
</dbReference>